<dbReference type="EMBL" id="JAIFTL010000075">
    <property type="protein sequence ID" value="KAG9324157.1"/>
    <property type="molecule type" value="Genomic_DNA"/>
</dbReference>
<feature type="domain" description="ABC1 atypical kinase-like" evidence="2">
    <location>
        <begin position="233"/>
        <end position="476"/>
    </location>
</feature>
<proteinExistence type="inferred from homology"/>
<dbReference type="PANTHER" id="PTHR43173">
    <property type="entry name" value="ABC1 FAMILY PROTEIN"/>
    <property type="match status" value="1"/>
</dbReference>
<dbReference type="Proteomes" id="UP000717515">
    <property type="component" value="Unassembled WGS sequence"/>
</dbReference>
<dbReference type="AlphaFoldDB" id="A0A9P8CY56"/>
<comment type="caution">
    <text evidence="3">The sequence shown here is derived from an EMBL/GenBank/DDBJ whole genome shotgun (WGS) entry which is preliminary data.</text>
</comment>
<evidence type="ECO:0000313" key="4">
    <source>
        <dbReference type="Proteomes" id="UP000717515"/>
    </source>
</evidence>
<name>A0A9P8CY56_MORAP</name>
<dbReference type="Gene3D" id="1.10.510.10">
    <property type="entry name" value="Transferase(Phosphotransferase) domain 1"/>
    <property type="match status" value="1"/>
</dbReference>
<dbReference type="PANTHER" id="PTHR43173:SF28">
    <property type="entry name" value="AARF DOMAIN CONTAINING KINASE 5"/>
    <property type="match status" value="1"/>
</dbReference>
<dbReference type="InterPro" id="IPR045307">
    <property type="entry name" value="ADCK1_dom"/>
</dbReference>
<protein>
    <recommendedName>
        <fullName evidence="2">ABC1 atypical kinase-like domain-containing protein</fullName>
    </recommendedName>
</protein>
<dbReference type="InterPro" id="IPR004147">
    <property type="entry name" value="ABC1_dom"/>
</dbReference>
<evidence type="ECO:0000256" key="1">
    <source>
        <dbReference type="ARBA" id="ARBA00009670"/>
    </source>
</evidence>
<comment type="similarity">
    <text evidence="1">Belongs to the protein kinase superfamily. ADCK protein kinase family.</text>
</comment>
<dbReference type="InterPro" id="IPR051130">
    <property type="entry name" value="Mito_struct-func_regulator"/>
</dbReference>
<dbReference type="SUPFAM" id="SSF56112">
    <property type="entry name" value="Protein kinase-like (PK-like)"/>
    <property type="match status" value="1"/>
</dbReference>
<accession>A0A9P8CY56</accession>
<dbReference type="CDD" id="cd13969">
    <property type="entry name" value="ADCK1-like"/>
    <property type="match status" value="1"/>
</dbReference>
<reference evidence="3" key="1">
    <citation type="submission" date="2021-07" db="EMBL/GenBank/DDBJ databases">
        <title>Draft genome of Mortierella alpina, strain LL118, isolated from an aspen leaf litter sample.</title>
        <authorList>
            <person name="Yang S."/>
            <person name="Vinatzer B.A."/>
        </authorList>
    </citation>
    <scope>NUCLEOTIDE SEQUENCE</scope>
    <source>
        <strain evidence="3">LL118</strain>
    </source>
</reference>
<sequence>MLALHGRSAIVQLTTTACKQSTRSLQLTTMACKPSRQRLQPSLQLRPPVARKRAGSRSFHHCSSFADAATTRRVLPLNQTLLRPKSTLTRTPPQEVSAQGIFNTPGLLKRRIKQGFWVGLGLGTLASAVGIAWSPSYREQANLYTAGLFRSVATFVTGCLCMADYKVLHLRYASEGYTSDTYKAERKVVHQRCADRLLRLCRLNTGIYCKAGQHVASLTYVVPPEYTNTLSVLQDRAPFKSMREVEQVFLEEFGQHPRDLFQEFDSVPLAAASLAQVHRAVTMDGRLAAVKVQYNDVSRLFKTDMWTMQTLSNMVGLLFPEFELGWIVDEFRENLTSEFDFTNEARNGEATKERFKNRSDFYVPEIYWDLSSRKILTMEFIDGVKVNNLEGLHKLGVSPKWVRQTLLEVFAEMMYQHGVVHCDPHAGNILITKDEFTGKSRFVLLDHGLYRTLDETFRFNYCQLWRALILNDQELLNRSAANIGIPENYVGFIPLIFIQRPANSSQKIGEGMTAQQRQEIRSSMKNVTMAEVFEFLEILPRDMLLIFRTINLTRGIHQQLGGENVERFHINALFSTKGVWSETRDEELERRARRDQRRRDRLAGRWGRLMSWWYGVQDSKDENSTEATRAHGKELGLGPRNRWYLFGDTPTLYRSLGYLWDNFSMRWRLWAVEGLLRIWLWWAGNDVAKAIG</sequence>
<dbReference type="Pfam" id="PF03109">
    <property type="entry name" value="ABC1"/>
    <property type="match status" value="1"/>
</dbReference>
<gene>
    <name evidence="3" type="ORF">KVV02_007386</name>
</gene>
<evidence type="ECO:0000259" key="2">
    <source>
        <dbReference type="Pfam" id="PF03109"/>
    </source>
</evidence>
<dbReference type="InterPro" id="IPR011009">
    <property type="entry name" value="Kinase-like_dom_sf"/>
</dbReference>
<dbReference type="PROSITE" id="PS51257">
    <property type="entry name" value="PROKAR_LIPOPROTEIN"/>
    <property type="match status" value="1"/>
</dbReference>
<evidence type="ECO:0000313" key="3">
    <source>
        <dbReference type="EMBL" id="KAG9324157.1"/>
    </source>
</evidence>
<organism evidence="3 4">
    <name type="scientific">Mortierella alpina</name>
    <name type="common">Oleaginous fungus</name>
    <name type="synonym">Mortierella renispora</name>
    <dbReference type="NCBI Taxonomy" id="64518"/>
    <lineage>
        <taxon>Eukaryota</taxon>
        <taxon>Fungi</taxon>
        <taxon>Fungi incertae sedis</taxon>
        <taxon>Mucoromycota</taxon>
        <taxon>Mortierellomycotina</taxon>
        <taxon>Mortierellomycetes</taxon>
        <taxon>Mortierellales</taxon>
        <taxon>Mortierellaceae</taxon>
        <taxon>Mortierella</taxon>
    </lineage>
</organism>